<evidence type="ECO:0000313" key="3">
    <source>
        <dbReference type="Proteomes" id="UP001515480"/>
    </source>
</evidence>
<comment type="caution">
    <text evidence="2">The sequence shown here is derived from an EMBL/GenBank/DDBJ whole genome shotgun (WGS) entry which is preliminary data.</text>
</comment>
<dbReference type="EMBL" id="JBGBPQ010000027">
    <property type="protein sequence ID" value="KAL1498472.1"/>
    <property type="molecule type" value="Genomic_DNA"/>
</dbReference>
<sequence>MAMSSPISSYSHPSQSIFKTSTAGELGASTFALASSELNVSEGNTILSKGLNAFFTFKLAASLKAASASAASCRMRLRPPCADISTPPMAHNRLLISLATSHVRLRHLRGTVSLLFSGAPPGSTPHFKRYFAFLRPASPLRMPGDITATQPSILSLHGSALDLEPVAAKLRAHSMRTSVLPDLHAGRAKPSRLSRREVTQAGDRQGRSLPSACPTDTLSL</sequence>
<organism evidence="2 3">
    <name type="scientific">Prymnesium parvum</name>
    <name type="common">Toxic golden alga</name>
    <dbReference type="NCBI Taxonomy" id="97485"/>
    <lineage>
        <taxon>Eukaryota</taxon>
        <taxon>Haptista</taxon>
        <taxon>Haptophyta</taxon>
        <taxon>Prymnesiophyceae</taxon>
        <taxon>Prymnesiales</taxon>
        <taxon>Prymnesiaceae</taxon>
        <taxon>Prymnesium</taxon>
    </lineage>
</organism>
<protein>
    <submittedName>
        <fullName evidence="2">Uncharacterized protein</fullName>
    </submittedName>
</protein>
<proteinExistence type="predicted"/>
<dbReference type="Proteomes" id="UP001515480">
    <property type="component" value="Unassembled WGS sequence"/>
</dbReference>
<name>A0AB34IGG2_PRYPA</name>
<dbReference type="AlphaFoldDB" id="A0AB34IGG2"/>
<gene>
    <name evidence="2" type="ORF">AB1Y20_013797</name>
</gene>
<evidence type="ECO:0000313" key="2">
    <source>
        <dbReference type="EMBL" id="KAL1498472.1"/>
    </source>
</evidence>
<accession>A0AB34IGG2</accession>
<feature type="region of interest" description="Disordered" evidence="1">
    <location>
        <begin position="181"/>
        <end position="220"/>
    </location>
</feature>
<reference evidence="2 3" key="1">
    <citation type="journal article" date="2024" name="Science">
        <title>Giant polyketide synthase enzymes in the biosynthesis of giant marine polyether toxins.</title>
        <authorList>
            <person name="Fallon T.R."/>
            <person name="Shende V.V."/>
            <person name="Wierzbicki I.H."/>
            <person name="Pendleton A.L."/>
            <person name="Watervoot N.F."/>
            <person name="Auber R.P."/>
            <person name="Gonzalez D.J."/>
            <person name="Wisecaver J.H."/>
            <person name="Moore B.S."/>
        </authorList>
    </citation>
    <scope>NUCLEOTIDE SEQUENCE [LARGE SCALE GENOMIC DNA]</scope>
    <source>
        <strain evidence="2 3">12B1</strain>
    </source>
</reference>
<evidence type="ECO:0000256" key="1">
    <source>
        <dbReference type="SAM" id="MobiDB-lite"/>
    </source>
</evidence>
<keyword evidence="3" id="KW-1185">Reference proteome</keyword>